<dbReference type="AlphaFoldDB" id="A0A1M5ZKP2"/>
<dbReference type="Pfam" id="PF00155">
    <property type="entry name" value="Aminotran_1_2"/>
    <property type="match status" value="1"/>
</dbReference>
<dbReference type="PROSITE" id="PS00105">
    <property type="entry name" value="AA_TRANSFER_CLASS_1"/>
    <property type="match status" value="1"/>
</dbReference>
<dbReference type="InterPro" id="IPR015424">
    <property type="entry name" value="PyrdxlP-dep_Trfase"/>
</dbReference>
<dbReference type="SUPFAM" id="SSF53383">
    <property type="entry name" value="PLP-dependent transferases"/>
    <property type="match status" value="1"/>
</dbReference>
<keyword evidence="3 6" id="KW-0032">Aminotransferase</keyword>
<dbReference type="GO" id="GO:0006520">
    <property type="term" value="P:amino acid metabolic process"/>
    <property type="evidence" value="ECO:0007669"/>
    <property type="project" value="InterPro"/>
</dbReference>
<dbReference type="PANTHER" id="PTHR46383:SF1">
    <property type="entry name" value="ASPARTATE AMINOTRANSFERASE"/>
    <property type="match status" value="1"/>
</dbReference>
<dbReference type="GO" id="GO:0030170">
    <property type="term" value="F:pyridoxal phosphate binding"/>
    <property type="evidence" value="ECO:0007669"/>
    <property type="project" value="InterPro"/>
</dbReference>
<dbReference type="InterPro" id="IPR004838">
    <property type="entry name" value="NHTrfase_class1_PyrdxlP-BS"/>
</dbReference>
<accession>A0A1M5ZKP2</accession>
<dbReference type="PANTHER" id="PTHR46383">
    <property type="entry name" value="ASPARTATE AMINOTRANSFERASE"/>
    <property type="match status" value="1"/>
</dbReference>
<evidence type="ECO:0000256" key="1">
    <source>
        <dbReference type="ARBA" id="ARBA00001933"/>
    </source>
</evidence>
<dbReference type="Gene3D" id="3.90.1150.10">
    <property type="entry name" value="Aspartate Aminotransferase, domain 1"/>
    <property type="match status" value="1"/>
</dbReference>
<keyword evidence="4 6" id="KW-0808">Transferase</keyword>
<dbReference type="Gene3D" id="3.40.640.10">
    <property type="entry name" value="Type I PLP-dependent aspartate aminotransferase-like (Major domain)"/>
    <property type="match status" value="1"/>
</dbReference>
<gene>
    <name evidence="8" type="ORF">SAMN04488135_11590</name>
</gene>
<evidence type="ECO:0000313" key="8">
    <source>
        <dbReference type="EMBL" id="SHI24513.1"/>
    </source>
</evidence>
<evidence type="ECO:0000256" key="5">
    <source>
        <dbReference type="ARBA" id="ARBA00022898"/>
    </source>
</evidence>
<proteinExistence type="inferred from homology"/>
<dbReference type="InterPro" id="IPR015422">
    <property type="entry name" value="PyrdxlP-dep_Trfase_small"/>
</dbReference>
<sequence length="407" mass="44238">MSTTQNFAPAYLAKRMQLIKPSASMMAKKKVDTLRSEGKQVIDFTLGEPDLNTPAHIAQAGMDAIRNGYTKYTATSGIKELLLAIQAKYRRENQLDFNLDQLVVGTGAKQLIFSALSVTLDKDDEVIIPAPYWVSYPDMVLLNDGKPVILETSGDNGFKITAESLEAAITDRTKWLLLNSPNNPSGSLYTETELGDILDVLERHPQVLLMIDEIYEHFSYEQDYVSPLAVDPAIRDRTLLINGVSKAYAMTGWRIGYAAGPSFLIKAIATLISQTTSCASEISQKAAAAALSGDQSCVRDTTALYRTRRDTMVDLLGKVPGVTCPRPAGAFYVFPDIQGLIGKTTPQGKTLGNDLDVVHYFLDAAGVAVLDGTAYGVPGYIRLSFATDLETIKAGCEKLSEACSQLK</sequence>
<evidence type="ECO:0000259" key="7">
    <source>
        <dbReference type="Pfam" id="PF00155"/>
    </source>
</evidence>
<evidence type="ECO:0000256" key="3">
    <source>
        <dbReference type="ARBA" id="ARBA00022576"/>
    </source>
</evidence>
<name>A0A1M5ZKP2_9BURK</name>
<comment type="similarity">
    <text evidence="2 6">Belongs to the class-I pyridoxal-phosphate-dependent aminotransferase family.</text>
</comment>
<dbReference type="RefSeq" id="WP_073107803.1">
    <property type="nucleotide sequence ID" value="NZ_FQXE01000015.1"/>
</dbReference>
<feature type="domain" description="Aminotransferase class I/classII large" evidence="7">
    <location>
        <begin position="40"/>
        <end position="399"/>
    </location>
</feature>
<evidence type="ECO:0000313" key="9">
    <source>
        <dbReference type="Proteomes" id="UP000184226"/>
    </source>
</evidence>
<dbReference type="InterPro" id="IPR050596">
    <property type="entry name" value="AspAT/PAT-like"/>
</dbReference>
<dbReference type="InterPro" id="IPR015421">
    <property type="entry name" value="PyrdxlP-dep_Trfase_major"/>
</dbReference>
<dbReference type="EMBL" id="FQXE01000015">
    <property type="protein sequence ID" value="SHI24513.1"/>
    <property type="molecule type" value="Genomic_DNA"/>
</dbReference>
<dbReference type="FunFam" id="3.40.640.10:FF:000033">
    <property type="entry name" value="Aspartate aminotransferase"/>
    <property type="match status" value="1"/>
</dbReference>
<dbReference type="EC" id="2.6.1.-" evidence="6"/>
<organism evidence="8 9">
    <name type="scientific">Pollutimonas bauzanensis</name>
    <dbReference type="NCBI Taxonomy" id="658167"/>
    <lineage>
        <taxon>Bacteria</taxon>
        <taxon>Pseudomonadati</taxon>
        <taxon>Pseudomonadota</taxon>
        <taxon>Betaproteobacteria</taxon>
        <taxon>Burkholderiales</taxon>
        <taxon>Alcaligenaceae</taxon>
        <taxon>Pollutimonas</taxon>
    </lineage>
</organism>
<evidence type="ECO:0000256" key="6">
    <source>
        <dbReference type="RuleBase" id="RU000481"/>
    </source>
</evidence>
<dbReference type="OrthoDB" id="9803354at2"/>
<keyword evidence="5" id="KW-0663">Pyridoxal phosphate</keyword>
<dbReference type="InterPro" id="IPR004839">
    <property type="entry name" value="Aminotransferase_I/II_large"/>
</dbReference>
<protein>
    <recommendedName>
        <fullName evidence="6">Aminotransferase</fullName>
        <ecNumber evidence="6">2.6.1.-</ecNumber>
    </recommendedName>
</protein>
<dbReference type="Proteomes" id="UP000184226">
    <property type="component" value="Unassembled WGS sequence"/>
</dbReference>
<evidence type="ECO:0000256" key="4">
    <source>
        <dbReference type="ARBA" id="ARBA00022679"/>
    </source>
</evidence>
<keyword evidence="9" id="KW-1185">Reference proteome</keyword>
<dbReference type="GO" id="GO:0008483">
    <property type="term" value="F:transaminase activity"/>
    <property type="evidence" value="ECO:0007669"/>
    <property type="project" value="UniProtKB-KW"/>
</dbReference>
<evidence type="ECO:0000256" key="2">
    <source>
        <dbReference type="ARBA" id="ARBA00007441"/>
    </source>
</evidence>
<dbReference type="STRING" id="658167.SAMN04488135_11590"/>
<dbReference type="CDD" id="cd00609">
    <property type="entry name" value="AAT_like"/>
    <property type="match status" value="1"/>
</dbReference>
<comment type="cofactor">
    <cofactor evidence="1 6">
        <name>pyridoxal 5'-phosphate</name>
        <dbReference type="ChEBI" id="CHEBI:597326"/>
    </cofactor>
</comment>
<reference evidence="8 9" key="1">
    <citation type="submission" date="2016-11" db="EMBL/GenBank/DDBJ databases">
        <authorList>
            <person name="Jaros S."/>
            <person name="Januszkiewicz K."/>
            <person name="Wedrychowicz H."/>
        </authorList>
    </citation>
    <scope>NUCLEOTIDE SEQUENCE [LARGE SCALE GENOMIC DNA]</scope>
    <source>
        <strain evidence="8 9">CGMCC 1.10190</strain>
    </source>
</reference>